<dbReference type="SUPFAM" id="SSF103473">
    <property type="entry name" value="MFS general substrate transporter"/>
    <property type="match status" value="1"/>
</dbReference>
<dbReference type="EMBL" id="LFZN01000082">
    <property type="protein sequence ID" value="KXS99977.1"/>
    <property type="molecule type" value="Genomic_DNA"/>
</dbReference>
<sequence length="505" mass="56706">MSKAGLETVFFNDDRKYIAEVDEATKHSSRASSDQEKQVQESEPLDVDPVFSLREQRKIIHKVDKRLVYILGLMDCVSLMDRVNLPNAAIAGMNADLEMNKGFRYSTVGLVFFITYTLFQPPATILTRKFGPRLFLPGLCIAWGAVMVGFGFVHKWTSMIPLRLLLGLFEAGYFPGCVYLLSAWYARYDQQRRFALFYLLGLAAAGASGILAYGVSKMDGLAGHAGWRWIFIMYGIITMVLGVLGYIFVVDFPDRCKQKKHWGFLANDEIDFIVRRINKDRGDAVAEPWDFPKWIARGADPKVWSFALLFFCATSTGYGISFFLPIILRQNMGYSIALSQVLSAPQYIYAAILCYGFAWFGDRYRVRGPLVFLNALQGFIGLPLLGFAKSPGLRYFSTFLIAGGAHAAVPTIMAYQANNVRGHWKRAFTSATLIGSGGIGGITGSLMYRTRDAPKYHLAVYLSLAFNSLIVFLVCINTVYFRDENRKADRGEKLLEGDVNFRYTI</sequence>
<dbReference type="InterPro" id="IPR036259">
    <property type="entry name" value="MFS_trans_sf"/>
</dbReference>
<feature type="transmembrane region" description="Helical" evidence="6">
    <location>
        <begin position="334"/>
        <end position="358"/>
    </location>
</feature>
<accession>A0A139HBZ7</accession>
<evidence type="ECO:0000256" key="6">
    <source>
        <dbReference type="SAM" id="Phobius"/>
    </source>
</evidence>
<feature type="transmembrane region" description="Helical" evidence="6">
    <location>
        <begin position="427"/>
        <end position="448"/>
    </location>
</feature>
<evidence type="ECO:0000256" key="3">
    <source>
        <dbReference type="ARBA" id="ARBA00022692"/>
    </source>
</evidence>
<feature type="transmembrane region" description="Helical" evidence="6">
    <location>
        <begin position="227"/>
        <end position="250"/>
    </location>
</feature>
<dbReference type="PANTHER" id="PTHR43791:SF47">
    <property type="entry name" value="MAJOR FACILITATOR SUPERFAMILY (MFS) PROFILE DOMAIN-CONTAINING PROTEIN-RELATED"/>
    <property type="match status" value="1"/>
</dbReference>
<comment type="subcellular location">
    <subcellularLocation>
        <location evidence="1">Membrane</location>
        <topology evidence="1">Multi-pass membrane protein</topology>
    </subcellularLocation>
</comment>
<feature type="transmembrane region" description="Helical" evidence="6">
    <location>
        <begin position="394"/>
        <end position="415"/>
    </location>
</feature>
<dbReference type="InterPro" id="IPR011701">
    <property type="entry name" value="MFS"/>
</dbReference>
<dbReference type="GO" id="GO:0016020">
    <property type="term" value="C:membrane"/>
    <property type="evidence" value="ECO:0007669"/>
    <property type="project" value="UniProtKB-SubCell"/>
</dbReference>
<proteinExistence type="predicted"/>
<dbReference type="Pfam" id="PF07690">
    <property type="entry name" value="MFS_1"/>
    <property type="match status" value="1"/>
</dbReference>
<keyword evidence="4 6" id="KW-1133">Transmembrane helix</keyword>
<feature type="transmembrane region" description="Helical" evidence="6">
    <location>
        <begin position="194"/>
        <end position="215"/>
    </location>
</feature>
<keyword evidence="3 6" id="KW-0812">Transmembrane</keyword>
<feature type="transmembrane region" description="Helical" evidence="6">
    <location>
        <begin position="303"/>
        <end position="328"/>
    </location>
</feature>
<comment type="caution">
    <text evidence="8">The sequence shown here is derived from an EMBL/GenBank/DDBJ whole genome shotgun (WGS) entry which is preliminary data.</text>
</comment>
<dbReference type="AlphaFoldDB" id="A0A139HBZ7"/>
<evidence type="ECO:0000313" key="9">
    <source>
        <dbReference type="Proteomes" id="UP000070133"/>
    </source>
</evidence>
<reference evidence="8 9" key="1">
    <citation type="submission" date="2015-07" db="EMBL/GenBank/DDBJ databases">
        <title>Comparative genomics of the Sigatoka disease complex on banana suggests a link between parallel evolutionary changes in Pseudocercospora fijiensis and Pseudocercospora eumusae and increased virulence on the banana host.</title>
        <authorList>
            <person name="Chang T.-C."/>
            <person name="Salvucci A."/>
            <person name="Crous P.W."/>
            <person name="Stergiopoulos I."/>
        </authorList>
    </citation>
    <scope>NUCLEOTIDE SEQUENCE [LARGE SCALE GENOMIC DNA]</scope>
    <source>
        <strain evidence="8 9">CBS 114824</strain>
    </source>
</reference>
<evidence type="ECO:0000256" key="4">
    <source>
        <dbReference type="ARBA" id="ARBA00022989"/>
    </source>
</evidence>
<protein>
    <recommendedName>
        <fullName evidence="7">Major facilitator superfamily (MFS) profile domain-containing protein</fullName>
    </recommendedName>
</protein>
<feature type="transmembrane region" description="Helical" evidence="6">
    <location>
        <begin position="105"/>
        <end position="127"/>
    </location>
</feature>
<evidence type="ECO:0000259" key="7">
    <source>
        <dbReference type="PROSITE" id="PS50850"/>
    </source>
</evidence>
<gene>
    <name evidence="8" type="ORF">AC578_795</name>
</gene>
<keyword evidence="5 6" id="KW-0472">Membrane</keyword>
<dbReference type="FunFam" id="1.20.1250.20:FF:000013">
    <property type="entry name" value="MFS general substrate transporter"/>
    <property type="match status" value="1"/>
</dbReference>
<dbReference type="Gene3D" id="1.20.1250.20">
    <property type="entry name" value="MFS general substrate transporter like domains"/>
    <property type="match status" value="2"/>
</dbReference>
<dbReference type="PROSITE" id="PS50850">
    <property type="entry name" value="MFS"/>
    <property type="match status" value="1"/>
</dbReference>
<dbReference type="Proteomes" id="UP000070133">
    <property type="component" value="Unassembled WGS sequence"/>
</dbReference>
<evidence type="ECO:0000256" key="5">
    <source>
        <dbReference type="ARBA" id="ARBA00023136"/>
    </source>
</evidence>
<evidence type="ECO:0000256" key="2">
    <source>
        <dbReference type="ARBA" id="ARBA00022448"/>
    </source>
</evidence>
<dbReference type="OrthoDB" id="3639251at2759"/>
<dbReference type="EMBL" id="LFZN01000082">
    <property type="protein sequence ID" value="KXS99975.1"/>
    <property type="molecule type" value="Genomic_DNA"/>
</dbReference>
<evidence type="ECO:0000256" key="1">
    <source>
        <dbReference type="ARBA" id="ARBA00004141"/>
    </source>
</evidence>
<dbReference type="PANTHER" id="PTHR43791">
    <property type="entry name" value="PERMEASE-RELATED"/>
    <property type="match status" value="1"/>
</dbReference>
<feature type="domain" description="Major facilitator superfamily (MFS) profile" evidence="7">
    <location>
        <begin position="67"/>
        <end position="486"/>
    </location>
</feature>
<evidence type="ECO:0000313" key="8">
    <source>
        <dbReference type="EMBL" id="KXS99977.1"/>
    </source>
</evidence>
<feature type="transmembrane region" description="Helical" evidence="6">
    <location>
        <begin position="134"/>
        <end position="154"/>
    </location>
</feature>
<dbReference type="EMBL" id="LFZN01000082">
    <property type="protein sequence ID" value="KXS99976.1"/>
    <property type="molecule type" value="Genomic_DNA"/>
</dbReference>
<keyword evidence="2" id="KW-0813">Transport</keyword>
<dbReference type="InterPro" id="IPR020846">
    <property type="entry name" value="MFS_dom"/>
</dbReference>
<dbReference type="GO" id="GO:0022857">
    <property type="term" value="F:transmembrane transporter activity"/>
    <property type="evidence" value="ECO:0007669"/>
    <property type="project" value="InterPro"/>
</dbReference>
<dbReference type="FunFam" id="1.20.1250.20:FF:000018">
    <property type="entry name" value="MFS transporter permease"/>
    <property type="match status" value="1"/>
</dbReference>
<keyword evidence="9" id="KW-1185">Reference proteome</keyword>
<feature type="transmembrane region" description="Helical" evidence="6">
    <location>
        <begin position="160"/>
        <end position="182"/>
    </location>
</feature>
<name>A0A139HBZ7_9PEZI</name>
<organism evidence="8 9">
    <name type="scientific">Pseudocercospora eumusae</name>
    <dbReference type="NCBI Taxonomy" id="321146"/>
    <lineage>
        <taxon>Eukaryota</taxon>
        <taxon>Fungi</taxon>
        <taxon>Dikarya</taxon>
        <taxon>Ascomycota</taxon>
        <taxon>Pezizomycotina</taxon>
        <taxon>Dothideomycetes</taxon>
        <taxon>Dothideomycetidae</taxon>
        <taxon>Mycosphaerellales</taxon>
        <taxon>Mycosphaerellaceae</taxon>
        <taxon>Pseudocercospora</taxon>
    </lineage>
</organism>
<feature type="transmembrane region" description="Helical" evidence="6">
    <location>
        <begin position="460"/>
        <end position="481"/>
    </location>
</feature>
<feature type="transmembrane region" description="Helical" evidence="6">
    <location>
        <begin position="370"/>
        <end position="388"/>
    </location>
</feature>